<evidence type="ECO:0000313" key="2">
    <source>
        <dbReference type="Proteomes" id="UP000321291"/>
    </source>
</evidence>
<sequence length="220" mass="24488">MIAYDLPNPKQPALSQWLASNPHRFNLGRIGLILKKRDGSIAKISDLGSPSQQLNLWEGISESHFTIDDETVKVTTICDGQKDILGFKIQSALIPLNRLSLFIEFPYASLGYFSNGSDYTTPKSHQTLMSAITKNSVIFDRRLDSTTYQVGCAWTGNGTIEKKAAHRYIMHPAVSNGMTNTVEYIFDFSPSKINEPLPSFAAVKTSSIKHWADFWQSGVP</sequence>
<dbReference type="AlphaFoldDB" id="A0A5B8VPV9"/>
<dbReference type="EMBL" id="CP042434">
    <property type="protein sequence ID" value="QEC73664.1"/>
    <property type="molecule type" value="Genomic_DNA"/>
</dbReference>
<reference evidence="1 2" key="1">
    <citation type="journal article" date="2017" name="Int. J. Syst. Evol. Microbiol.">
        <title>Arachidicoccus ginsenosidivorans sp. nov., with ginsenoside-converting activity isolated from ginseng cultivating soil.</title>
        <authorList>
            <person name="Siddiqi M.Z."/>
            <person name="Aslam Z."/>
            <person name="Im W.T."/>
        </authorList>
    </citation>
    <scope>NUCLEOTIDE SEQUENCE [LARGE SCALE GENOMIC DNA]</scope>
    <source>
        <strain evidence="1 2">Gsoil 809</strain>
    </source>
</reference>
<name>A0A5B8VPV9_9BACT</name>
<organism evidence="1 2">
    <name type="scientific">Arachidicoccus ginsenosidivorans</name>
    <dbReference type="NCBI Taxonomy" id="496057"/>
    <lineage>
        <taxon>Bacteria</taxon>
        <taxon>Pseudomonadati</taxon>
        <taxon>Bacteroidota</taxon>
        <taxon>Chitinophagia</taxon>
        <taxon>Chitinophagales</taxon>
        <taxon>Chitinophagaceae</taxon>
        <taxon>Arachidicoccus</taxon>
    </lineage>
</organism>
<keyword evidence="2" id="KW-1185">Reference proteome</keyword>
<dbReference type="KEGG" id="agi:FSB73_20330"/>
<gene>
    <name evidence="1" type="ORF">FSB73_20330</name>
</gene>
<protein>
    <submittedName>
        <fullName evidence="1">Uncharacterized protein</fullName>
    </submittedName>
</protein>
<evidence type="ECO:0000313" key="1">
    <source>
        <dbReference type="EMBL" id="QEC73664.1"/>
    </source>
</evidence>
<accession>A0A5B8VPV9</accession>
<proteinExistence type="predicted"/>
<dbReference type="Proteomes" id="UP000321291">
    <property type="component" value="Chromosome"/>
</dbReference>
<dbReference type="RefSeq" id="WP_146786492.1">
    <property type="nucleotide sequence ID" value="NZ_CP042434.1"/>
</dbReference>
<dbReference type="OrthoDB" id="127395at2"/>